<dbReference type="NCBIfam" id="TIGR02299">
    <property type="entry name" value="HpaE"/>
    <property type="match status" value="1"/>
</dbReference>
<keyword evidence="8" id="KW-1185">Reference proteome</keyword>
<dbReference type="PROSITE" id="PS00070">
    <property type="entry name" value="ALDEHYDE_DEHYDR_CYS"/>
    <property type="match status" value="1"/>
</dbReference>
<evidence type="ECO:0000256" key="4">
    <source>
        <dbReference type="PROSITE-ProRule" id="PRU10007"/>
    </source>
</evidence>
<dbReference type="InterPro" id="IPR011985">
    <property type="entry name" value="DH_HpaE"/>
</dbReference>
<evidence type="ECO:0000313" key="8">
    <source>
        <dbReference type="Proteomes" id="UP000259465"/>
    </source>
</evidence>
<dbReference type="FunFam" id="3.40.605.10:FF:000001">
    <property type="entry name" value="Aldehyde dehydrogenase 1"/>
    <property type="match status" value="1"/>
</dbReference>
<gene>
    <name evidence="7" type="primary">hpaE</name>
    <name evidence="7" type="ORF">D1345_13730</name>
</gene>
<proteinExistence type="inferred from homology"/>
<evidence type="ECO:0000256" key="2">
    <source>
        <dbReference type="ARBA" id="ARBA00023002"/>
    </source>
</evidence>
<dbReference type="GO" id="GO:0018480">
    <property type="term" value="F:5-carboxymethyl-2-hydroxymuconic-semialdehyde dehydrogenase activity"/>
    <property type="evidence" value="ECO:0007669"/>
    <property type="project" value="InterPro"/>
</dbReference>
<dbReference type="EMBL" id="CP031968">
    <property type="protein sequence ID" value="AXT47193.1"/>
    <property type="molecule type" value="Genomic_DNA"/>
</dbReference>
<dbReference type="CDD" id="cd07093">
    <property type="entry name" value="ALDH_F8_HMSADH"/>
    <property type="match status" value="1"/>
</dbReference>
<evidence type="ECO:0000313" key="7">
    <source>
        <dbReference type="EMBL" id="AXT47193.1"/>
    </source>
</evidence>
<dbReference type="InterPro" id="IPR029510">
    <property type="entry name" value="Ald_DH_CS_GLU"/>
</dbReference>
<dbReference type="InterPro" id="IPR015590">
    <property type="entry name" value="Aldehyde_DH_dom"/>
</dbReference>
<keyword evidence="3" id="KW-0520">NAD</keyword>
<evidence type="ECO:0000256" key="5">
    <source>
        <dbReference type="RuleBase" id="RU003345"/>
    </source>
</evidence>
<comment type="similarity">
    <text evidence="1 5">Belongs to the aldehyde dehydrogenase family.</text>
</comment>
<evidence type="ECO:0000256" key="1">
    <source>
        <dbReference type="ARBA" id="ARBA00009986"/>
    </source>
</evidence>
<evidence type="ECO:0000259" key="6">
    <source>
        <dbReference type="Pfam" id="PF00171"/>
    </source>
</evidence>
<evidence type="ECO:0000256" key="3">
    <source>
        <dbReference type="ARBA" id="ARBA00023027"/>
    </source>
</evidence>
<dbReference type="Gene3D" id="3.40.309.10">
    <property type="entry name" value="Aldehyde Dehydrogenase, Chain A, domain 2"/>
    <property type="match status" value="1"/>
</dbReference>
<protein>
    <submittedName>
        <fullName evidence="7">5-carboxymethyl-2-hydroxymuconate semialdehyde dehydrogenase</fullName>
    </submittedName>
</protein>
<organism evidence="7 8">
    <name type="scientific">Chromobacterium rhizoryzae</name>
    <dbReference type="NCBI Taxonomy" id="1778675"/>
    <lineage>
        <taxon>Bacteria</taxon>
        <taxon>Pseudomonadati</taxon>
        <taxon>Pseudomonadota</taxon>
        <taxon>Betaproteobacteria</taxon>
        <taxon>Neisseriales</taxon>
        <taxon>Chromobacteriaceae</taxon>
        <taxon>Chromobacterium</taxon>
    </lineage>
</organism>
<dbReference type="InterPro" id="IPR016161">
    <property type="entry name" value="Ald_DH/histidinol_DH"/>
</dbReference>
<dbReference type="Proteomes" id="UP000259465">
    <property type="component" value="Chromosome"/>
</dbReference>
<dbReference type="GO" id="GO:1901023">
    <property type="term" value="P:4-hydroxyphenylacetate catabolic process"/>
    <property type="evidence" value="ECO:0007669"/>
    <property type="project" value="InterPro"/>
</dbReference>
<dbReference type="Pfam" id="PF00171">
    <property type="entry name" value="Aldedh"/>
    <property type="match status" value="1"/>
</dbReference>
<sequence>MIKHWINGREVASQDSFVNYNPATGEALGEVAAGGAEEINLAVAAAKAAFPKWAATPAKERARLMRKLGELIQREVPRLAELETLDTGLPIHQTRNVLIPRASHNFDFFAEVCTRMNGHSYPVDEQMLNYTLYQPVGVCALVSPWNVPFMTATWKTAPCLALGNTAVLKMSELSPLTANELGRLALEAGIPPGVFNVVQGYGASAGEALVSHPDVRAVSFTGGTATGRRIMQNAGLKKYSMELGGKSPVLVFDDADFDRALDAALFTIFSLNGERCTAGSRIFVQNGIYDRFVAEFSARAQRLIVGDPQDPNTQVGSMITRQHYDKVTGYIHIGLEEGARLTAGGLERPAGLPEALSAGHFIRPTVFADVDNRMRIAQEEIFGPVACLLRFSDEAEALRLANDVDYGLASYIWTQDIGKAHRLARGIEAGMVFVNSQNVRDLRQPFGGVKASGVGREGGEYSFEAFAEVKNVCVSMGSHFIPRWGVETR</sequence>
<dbReference type="InterPro" id="IPR016160">
    <property type="entry name" value="Ald_DH_CS_CYS"/>
</dbReference>
<dbReference type="PROSITE" id="PS00687">
    <property type="entry name" value="ALDEHYDE_DEHYDR_GLU"/>
    <property type="match status" value="1"/>
</dbReference>
<name>A0AAD0RST3_9NEIS</name>
<dbReference type="SUPFAM" id="SSF53720">
    <property type="entry name" value="ALDH-like"/>
    <property type="match status" value="1"/>
</dbReference>
<feature type="domain" description="Aldehyde dehydrogenase" evidence="6">
    <location>
        <begin position="14"/>
        <end position="472"/>
    </location>
</feature>
<reference evidence="7 8" key="1">
    <citation type="submission" date="2018-08" db="EMBL/GenBank/DDBJ databases">
        <title>Complete genome sequence of JP2-74.</title>
        <authorList>
            <person name="Wu L."/>
        </authorList>
    </citation>
    <scope>NUCLEOTIDE SEQUENCE [LARGE SCALE GENOMIC DNA]</scope>
    <source>
        <strain evidence="7 8">JP2-74</strain>
    </source>
</reference>
<feature type="active site" evidence="4">
    <location>
        <position position="242"/>
    </location>
</feature>
<dbReference type="PANTHER" id="PTHR43720:SF2">
    <property type="entry name" value="2-AMINOMUCONIC SEMIALDEHYDE DEHYDROGENASE"/>
    <property type="match status" value="1"/>
</dbReference>
<dbReference type="InterPro" id="IPR016163">
    <property type="entry name" value="Ald_DH_C"/>
</dbReference>
<accession>A0AAD0RST3</accession>
<keyword evidence="2 5" id="KW-0560">Oxidoreductase</keyword>
<dbReference type="InterPro" id="IPR016162">
    <property type="entry name" value="Ald_DH_N"/>
</dbReference>
<dbReference type="KEGG" id="crz:D1345_13730"/>
<dbReference type="FunFam" id="3.40.309.10:FF:000012">
    <property type="entry name" value="Betaine aldehyde dehydrogenase"/>
    <property type="match status" value="1"/>
</dbReference>
<dbReference type="AlphaFoldDB" id="A0AAD0RST3"/>
<dbReference type="RefSeq" id="WP_118268005.1">
    <property type="nucleotide sequence ID" value="NZ_CP031968.1"/>
</dbReference>
<dbReference type="Gene3D" id="3.40.605.10">
    <property type="entry name" value="Aldehyde Dehydrogenase, Chain A, domain 1"/>
    <property type="match status" value="1"/>
</dbReference>
<dbReference type="PANTHER" id="PTHR43720">
    <property type="entry name" value="2-AMINOMUCONIC SEMIALDEHYDE DEHYDROGENASE"/>
    <property type="match status" value="1"/>
</dbReference>
<dbReference type="GO" id="GO:0004030">
    <property type="term" value="F:aldehyde dehydrogenase [NAD(P)+] activity"/>
    <property type="evidence" value="ECO:0007669"/>
    <property type="project" value="UniProtKB-ARBA"/>
</dbReference>